<comment type="caution">
    <text evidence="1">The sequence shown here is derived from an EMBL/GenBank/DDBJ whole genome shotgun (WGS) entry which is preliminary data.</text>
</comment>
<dbReference type="Pfam" id="PF00023">
    <property type="entry name" value="Ank"/>
    <property type="match status" value="1"/>
</dbReference>
<dbReference type="InterPro" id="IPR002110">
    <property type="entry name" value="Ankyrin_rpt"/>
</dbReference>
<dbReference type="SMART" id="SM00248">
    <property type="entry name" value="ANK"/>
    <property type="match status" value="1"/>
</dbReference>
<evidence type="ECO:0008006" key="3">
    <source>
        <dbReference type="Google" id="ProtNLM"/>
    </source>
</evidence>
<dbReference type="Proteomes" id="UP000288805">
    <property type="component" value="Unassembled WGS sequence"/>
</dbReference>
<dbReference type="SUPFAM" id="SSF48403">
    <property type="entry name" value="Ankyrin repeat"/>
    <property type="match status" value="1"/>
</dbReference>
<dbReference type="InterPro" id="IPR036770">
    <property type="entry name" value="Ankyrin_rpt-contain_sf"/>
</dbReference>
<dbReference type="PANTHER" id="PTHR24121:SF22">
    <property type="entry name" value="PROTEIN ACCELERATED CELL DEATH 6-LIKE"/>
    <property type="match status" value="1"/>
</dbReference>
<dbReference type="PANTHER" id="PTHR24121">
    <property type="entry name" value="NO MECHANORECEPTOR POTENTIAL C, ISOFORM D-RELATED"/>
    <property type="match status" value="1"/>
</dbReference>
<reference evidence="1 2" key="1">
    <citation type="journal article" date="2018" name="PLoS Genet.">
        <title>Population sequencing reveals clonal diversity and ancestral inbreeding in the grapevine cultivar Chardonnay.</title>
        <authorList>
            <person name="Roach M.J."/>
            <person name="Johnson D.L."/>
            <person name="Bohlmann J."/>
            <person name="van Vuuren H.J."/>
            <person name="Jones S.J."/>
            <person name="Pretorius I.S."/>
            <person name="Schmidt S.A."/>
            <person name="Borneman A.R."/>
        </authorList>
    </citation>
    <scope>NUCLEOTIDE SEQUENCE [LARGE SCALE GENOMIC DNA]</scope>
    <source>
        <strain evidence="2">cv. Chardonnay</strain>
        <tissue evidence="1">Leaf</tissue>
    </source>
</reference>
<dbReference type="EMBL" id="QGNW01001973">
    <property type="protein sequence ID" value="RVW26951.1"/>
    <property type="molecule type" value="Genomic_DNA"/>
</dbReference>
<name>A0A438CUT8_VITVI</name>
<proteinExistence type="predicted"/>
<dbReference type="AlphaFoldDB" id="A0A438CUT8"/>
<evidence type="ECO:0000313" key="1">
    <source>
        <dbReference type="EMBL" id="RVW26951.1"/>
    </source>
</evidence>
<sequence>MGFNSLTVVENLIEAAKQLHGDTERGDSTVCVAMLRMTNEDNDTALHEAVRYHHPKVVKLLIQEDPSLSMVLIMKATLLFTWLLIGDSETWCR</sequence>
<evidence type="ECO:0000313" key="2">
    <source>
        <dbReference type="Proteomes" id="UP000288805"/>
    </source>
</evidence>
<gene>
    <name evidence="1" type="ORF">CK203_098779</name>
</gene>
<dbReference type="Gene3D" id="1.25.40.20">
    <property type="entry name" value="Ankyrin repeat-containing domain"/>
    <property type="match status" value="1"/>
</dbReference>
<protein>
    <recommendedName>
        <fullName evidence="3">Ankyrin repeat-containing protein</fullName>
    </recommendedName>
</protein>
<organism evidence="1 2">
    <name type="scientific">Vitis vinifera</name>
    <name type="common">Grape</name>
    <dbReference type="NCBI Taxonomy" id="29760"/>
    <lineage>
        <taxon>Eukaryota</taxon>
        <taxon>Viridiplantae</taxon>
        <taxon>Streptophyta</taxon>
        <taxon>Embryophyta</taxon>
        <taxon>Tracheophyta</taxon>
        <taxon>Spermatophyta</taxon>
        <taxon>Magnoliopsida</taxon>
        <taxon>eudicotyledons</taxon>
        <taxon>Gunneridae</taxon>
        <taxon>Pentapetalae</taxon>
        <taxon>rosids</taxon>
        <taxon>Vitales</taxon>
        <taxon>Vitaceae</taxon>
        <taxon>Viteae</taxon>
        <taxon>Vitis</taxon>
    </lineage>
</organism>
<accession>A0A438CUT8</accession>